<dbReference type="InterPro" id="IPR004864">
    <property type="entry name" value="LEA_2"/>
</dbReference>
<dbReference type="AlphaFoldDB" id="A0AAQ3N8F2"/>
<evidence type="ECO:0000313" key="4">
    <source>
        <dbReference type="Proteomes" id="UP001374535"/>
    </source>
</evidence>
<keyword evidence="1" id="KW-0472">Membrane</keyword>
<dbReference type="Pfam" id="PF03168">
    <property type="entry name" value="LEA_2"/>
    <property type="match status" value="1"/>
</dbReference>
<accession>A0AAQ3N8F2</accession>
<feature type="domain" description="Late embryogenesis abundant protein LEA-2 subgroup" evidence="2">
    <location>
        <begin position="72"/>
        <end position="168"/>
    </location>
</feature>
<evidence type="ECO:0000259" key="2">
    <source>
        <dbReference type="Pfam" id="PF03168"/>
    </source>
</evidence>
<feature type="transmembrane region" description="Helical" evidence="1">
    <location>
        <begin position="12"/>
        <end position="34"/>
    </location>
</feature>
<organism evidence="3 4">
    <name type="scientific">Vigna mungo</name>
    <name type="common">Black gram</name>
    <name type="synonym">Phaseolus mungo</name>
    <dbReference type="NCBI Taxonomy" id="3915"/>
    <lineage>
        <taxon>Eukaryota</taxon>
        <taxon>Viridiplantae</taxon>
        <taxon>Streptophyta</taxon>
        <taxon>Embryophyta</taxon>
        <taxon>Tracheophyta</taxon>
        <taxon>Spermatophyta</taxon>
        <taxon>Magnoliopsida</taxon>
        <taxon>eudicotyledons</taxon>
        <taxon>Gunneridae</taxon>
        <taxon>Pentapetalae</taxon>
        <taxon>rosids</taxon>
        <taxon>fabids</taxon>
        <taxon>Fabales</taxon>
        <taxon>Fabaceae</taxon>
        <taxon>Papilionoideae</taxon>
        <taxon>50 kb inversion clade</taxon>
        <taxon>NPAAA clade</taxon>
        <taxon>indigoferoid/millettioid clade</taxon>
        <taxon>Phaseoleae</taxon>
        <taxon>Vigna</taxon>
    </lineage>
</organism>
<dbReference type="PANTHER" id="PTHR31852">
    <property type="entry name" value="LATE EMBRYOGENESIS ABUNDANT (LEA) HYDROXYPROLINE-RICH GLYCOPROTEIN FAMILY"/>
    <property type="match status" value="1"/>
</dbReference>
<sequence length="277" mass="30306">MKAGSGKGRKVCLIVTGVVIALVLVIVILALTVFKAKHPTTVVDSTKLEDFHMSLDIARLRVDLNVTLRTDVSVKNPNKVGFKYSDSTAHLNYRGQLIGEVPIPAGEISSGETKGFNLTLTIMADRLLSNSQLFSDVTSGTLPLNTFVRISGKVNILGFIKVHVVSSTSCVGNTRIDLNLYDMNGNHEVHFPTEREVKMMGDRNLSDPKPVGGALSLAIVRLNVNSSEKEKWLQGMGVIHESLNCKRLPLCTDHVNDLYIGRITLQDIGFPYCADMD</sequence>
<gene>
    <name evidence="3" type="ORF">V8G54_018611</name>
</gene>
<dbReference type="SUPFAM" id="SSF117070">
    <property type="entry name" value="LEA14-like"/>
    <property type="match status" value="1"/>
</dbReference>
<reference evidence="3 4" key="1">
    <citation type="journal article" date="2023" name="Life. Sci Alliance">
        <title>Evolutionary insights into 3D genome organization and epigenetic landscape of Vigna mungo.</title>
        <authorList>
            <person name="Junaid A."/>
            <person name="Singh B."/>
            <person name="Bhatia S."/>
        </authorList>
    </citation>
    <scope>NUCLEOTIDE SEQUENCE [LARGE SCALE GENOMIC DNA]</scope>
    <source>
        <strain evidence="3">Urdbean</strain>
    </source>
</reference>
<evidence type="ECO:0000313" key="3">
    <source>
        <dbReference type="EMBL" id="WVZ05265.1"/>
    </source>
</evidence>
<keyword evidence="1" id="KW-1133">Transmembrane helix</keyword>
<dbReference type="Proteomes" id="UP001374535">
    <property type="component" value="Chromosome 6"/>
</dbReference>
<dbReference type="Gene3D" id="2.60.40.1820">
    <property type="match status" value="1"/>
</dbReference>
<dbReference type="EMBL" id="CP144695">
    <property type="protein sequence ID" value="WVZ05265.1"/>
    <property type="molecule type" value="Genomic_DNA"/>
</dbReference>
<dbReference type="InterPro" id="IPR055301">
    <property type="entry name" value="Lea14-like_2"/>
</dbReference>
<name>A0AAQ3N8F2_VIGMU</name>
<proteinExistence type="predicted"/>
<keyword evidence="4" id="KW-1185">Reference proteome</keyword>
<evidence type="ECO:0000256" key="1">
    <source>
        <dbReference type="SAM" id="Phobius"/>
    </source>
</evidence>
<protein>
    <recommendedName>
        <fullName evidence="2">Late embryogenesis abundant protein LEA-2 subgroup domain-containing protein</fullName>
    </recommendedName>
</protein>
<keyword evidence="1" id="KW-0812">Transmembrane</keyword>